<comment type="subcellular location">
    <subcellularLocation>
        <location evidence="1">Nucleus</location>
    </subcellularLocation>
</comment>
<dbReference type="Pfam" id="PF00157">
    <property type="entry name" value="Pou"/>
    <property type="match status" value="1"/>
</dbReference>
<dbReference type="InterPro" id="IPR001387">
    <property type="entry name" value="Cro/C1-type_HTH"/>
</dbReference>
<gene>
    <name evidence="6" type="ORF">OKIOD_LOCUS211</name>
</gene>
<dbReference type="EMBL" id="OU015568">
    <property type="protein sequence ID" value="CAG5077206.1"/>
    <property type="molecule type" value="Genomic_DNA"/>
</dbReference>
<dbReference type="SUPFAM" id="SSF47413">
    <property type="entry name" value="lambda repressor-like DNA-binding domains"/>
    <property type="match status" value="1"/>
</dbReference>
<evidence type="ECO:0000256" key="2">
    <source>
        <dbReference type="ARBA" id="ARBA00023125"/>
    </source>
</evidence>
<feature type="domain" description="POU-specific" evidence="5">
    <location>
        <begin position="47"/>
        <end position="121"/>
    </location>
</feature>
<proteinExistence type="predicted"/>
<dbReference type="Proteomes" id="UP001158576">
    <property type="component" value="Chromosome PAR"/>
</dbReference>
<dbReference type="CDD" id="cd00093">
    <property type="entry name" value="HTH_XRE"/>
    <property type="match status" value="1"/>
</dbReference>
<accession>A0ABN7RLH5</accession>
<dbReference type="SMART" id="SM00352">
    <property type="entry name" value="POU"/>
    <property type="match status" value="1"/>
</dbReference>
<evidence type="ECO:0000256" key="1">
    <source>
        <dbReference type="ARBA" id="ARBA00004123"/>
    </source>
</evidence>
<evidence type="ECO:0000313" key="6">
    <source>
        <dbReference type="EMBL" id="CAG5077206.1"/>
    </source>
</evidence>
<dbReference type="InterPro" id="IPR050255">
    <property type="entry name" value="POU_domain_TF"/>
</dbReference>
<dbReference type="Gene3D" id="1.10.260.40">
    <property type="entry name" value="lambda repressor-like DNA-binding domains"/>
    <property type="match status" value="1"/>
</dbReference>
<organism evidence="6 7">
    <name type="scientific">Oikopleura dioica</name>
    <name type="common">Tunicate</name>
    <dbReference type="NCBI Taxonomy" id="34765"/>
    <lineage>
        <taxon>Eukaryota</taxon>
        <taxon>Metazoa</taxon>
        <taxon>Chordata</taxon>
        <taxon>Tunicata</taxon>
        <taxon>Appendicularia</taxon>
        <taxon>Copelata</taxon>
        <taxon>Oikopleuridae</taxon>
        <taxon>Oikopleura</taxon>
    </lineage>
</organism>
<keyword evidence="7" id="KW-1185">Reference proteome</keyword>
<name>A0ABN7RLH5_OIKDI</name>
<keyword evidence="3" id="KW-0371">Homeobox</keyword>
<dbReference type="InterPro" id="IPR013847">
    <property type="entry name" value="POU"/>
</dbReference>
<dbReference type="InterPro" id="IPR010982">
    <property type="entry name" value="Lambda_DNA-bd_dom_sf"/>
</dbReference>
<dbReference type="PANTHER" id="PTHR11636">
    <property type="entry name" value="POU DOMAIN"/>
    <property type="match status" value="1"/>
</dbReference>
<evidence type="ECO:0000259" key="5">
    <source>
        <dbReference type="PROSITE" id="PS51179"/>
    </source>
</evidence>
<evidence type="ECO:0000313" key="7">
    <source>
        <dbReference type="Proteomes" id="UP001158576"/>
    </source>
</evidence>
<sequence length="171" mass="19893">MTFENNFSSIFENALDVTPYFFFQNVPLPELGEFDLCSSLPLFQENYMAPQEDAIDTLIRQLRELRVRLGFTQTELSDSITALCGRKISQTTICRFEGRMLTARNMRKLAPTFEEWIRLAKMSRNEFVGRRKIANEALDNDVGLLARARRDLLPLLTDSFKHFFINITEIK</sequence>
<dbReference type="PRINTS" id="PR00028">
    <property type="entry name" value="POUDOMAIN"/>
</dbReference>
<evidence type="ECO:0000256" key="4">
    <source>
        <dbReference type="ARBA" id="ARBA00023242"/>
    </source>
</evidence>
<evidence type="ECO:0000256" key="3">
    <source>
        <dbReference type="ARBA" id="ARBA00023155"/>
    </source>
</evidence>
<protein>
    <submittedName>
        <fullName evidence="6">Oidioi.mRNA.OKI2018_I69.PAR.g8653.t1.cds</fullName>
    </submittedName>
</protein>
<dbReference type="InterPro" id="IPR000327">
    <property type="entry name" value="POU_dom"/>
</dbReference>
<dbReference type="PROSITE" id="PS51179">
    <property type="entry name" value="POU_3"/>
    <property type="match status" value="1"/>
</dbReference>
<keyword evidence="4" id="KW-0539">Nucleus</keyword>
<keyword evidence="2" id="KW-0238">DNA-binding</keyword>
<reference evidence="6 7" key="1">
    <citation type="submission" date="2021-04" db="EMBL/GenBank/DDBJ databases">
        <authorList>
            <person name="Bliznina A."/>
        </authorList>
    </citation>
    <scope>NUCLEOTIDE SEQUENCE [LARGE SCALE GENOMIC DNA]</scope>
</reference>